<dbReference type="PANTHER" id="PTHR39599:SF1">
    <property type="entry name" value="GPI-ANCHORED PROTEIN (EUROFUNG)"/>
    <property type="match status" value="1"/>
</dbReference>
<evidence type="ECO:0000313" key="3">
    <source>
        <dbReference type="Proteomes" id="UP000029964"/>
    </source>
</evidence>
<proteinExistence type="predicted"/>
<dbReference type="EMBL" id="JPKY01000146">
    <property type="protein sequence ID" value="KFH41102.1"/>
    <property type="molecule type" value="Genomic_DNA"/>
</dbReference>
<name>A0A086SVH0_HAPC1</name>
<feature type="chain" id="PRO_5001815239" description="GPI-anchored protein-like protein" evidence="1">
    <location>
        <begin position="23"/>
        <end position="235"/>
    </location>
</feature>
<gene>
    <name evidence="2" type="ORF">ACRE_081780</name>
</gene>
<dbReference type="PANTHER" id="PTHR39599">
    <property type="entry name" value="GPI-ANCHORED PROTEIN (EUROFUNG)-RELATED-RELATED"/>
    <property type="match status" value="1"/>
</dbReference>
<dbReference type="Proteomes" id="UP000029964">
    <property type="component" value="Unassembled WGS sequence"/>
</dbReference>
<dbReference type="OrthoDB" id="5410926at2759"/>
<sequence>MEPQRLLSLILLAGHHAALSAAVFIPEPTSGPDAATAAALTRRAECPANMFQCPASLGAVFSDICCSTGQTCALDSSNKPACCPSGAVCTGTAPDANPTAAPSTEVSYVSNSYFSFPYAPTTFDNSADCAAAVTACSENFDVCTANLGGGGDGAFGVTIEVPGGGGVTVDGSAQNLGPSAATSVCSSLSSEACSALEATKCESFGDGSDVAAVHSPSRVLGAAILTAWTLALFLG</sequence>
<accession>A0A086SVH0</accession>
<organism evidence="2 3">
    <name type="scientific">Hapsidospora chrysogenum (strain ATCC 11550 / CBS 779.69 / DSM 880 / IAM 14645 / JCM 23072 / IMI 49137)</name>
    <name type="common">Acremonium chrysogenum</name>
    <dbReference type="NCBI Taxonomy" id="857340"/>
    <lineage>
        <taxon>Eukaryota</taxon>
        <taxon>Fungi</taxon>
        <taxon>Dikarya</taxon>
        <taxon>Ascomycota</taxon>
        <taxon>Pezizomycotina</taxon>
        <taxon>Sordariomycetes</taxon>
        <taxon>Hypocreomycetidae</taxon>
        <taxon>Hypocreales</taxon>
        <taxon>Bionectriaceae</taxon>
        <taxon>Hapsidospora</taxon>
    </lineage>
</organism>
<dbReference type="HOGENOM" id="CLU_068709_1_1_1"/>
<protein>
    <recommendedName>
        <fullName evidence="4">GPI-anchored protein-like protein</fullName>
    </recommendedName>
</protein>
<evidence type="ECO:0008006" key="4">
    <source>
        <dbReference type="Google" id="ProtNLM"/>
    </source>
</evidence>
<evidence type="ECO:0000313" key="2">
    <source>
        <dbReference type="EMBL" id="KFH41102.1"/>
    </source>
</evidence>
<dbReference type="AlphaFoldDB" id="A0A086SVH0"/>
<feature type="signal peptide" evidence="1">
    <location>
        <begin position="1"/>
        <end position="22"/>
    </location>
</feature>
<evidence type="ECO:0000256" key="1">
    <source>
        <dbReference type="SAM" id="SignalP"/>
    </source>
</evidence>
<keyword evidence="1" id="KW-0732">Signal</keyword>
<comment type="caution">
    <text evidence="2">The sequence shown here is derived from an EMBL/GenBank/DDBJ whole genome shotgun (WGS) entry which is preliminary data.</text>
</comment>
<keyword evidence="3" id="KW-1185">Reference proteome</keyword>
<reference evidence="3" key="1">
    <citation type="journal article" date="2014" name="Genome Announc.">
        <title>Genome sequence and annotation of Acremonium chrysogenum, producer of the beta-lactam antibiotic cephalosporin C.</title>
        <authorList>
            <person name="Terfehr D."/>
            <person name="Dahlmann T.A."/>
            <person name="Specht T."/>
            <person name="Zadra I."/>
            <person name="Kuernsteiner H."/>
            <person name="Kueck U."/>
        </authorList>
    </citation>
    <scope>NUCLEOTIDE SEQUENCE [LARGE SCALE GENOMIC DNA]</scope>
    <source>
        <strain evidence="3">ATCC 11550 / CBS 779.69 / DSM 880 / IAM 14645 / JCM 23072 / IMI 49137</strain>
    </source>
</reference>